<dbReference type="EMBL" id="JAHQCW010000017">
    <property type="protein sequence ID" value="MBU9737112.1"/>
    <property type="molecule type" value="Genomic_DNA"/>
</dbReference>
<evidence type="ECO:0000313" key="1">
    <source>
        <dbReference type="EMBL" id="MBU9737112.1"/>
    </source>
</evidence>
<gene>
    <name evidence="1" type="ORF">KTH89_11215</name>
</gene>
<reference evidence="1" key="1">
    <citation type="submission" date="2021-06" db="EMBL/GenBank/DDBJ databases">
        <title>Description of novel taxa of the family Lachnospiraceae.</title>
        <authorList>
            <person name="Chaplin A.V."/>
            <person name="Sokolova S.R."/>
            <person name="Pikina A.P."/>
            <person name="Korzhanova M."/>
            <person name="Belova V."/>
            <person name="Korostin D."/>
            <person name="Efimov B.A."/>
        </authorList>
    </citation>
    <scope>NUCLEOTIDE SEQUENCE</scope>
    <source>
        <strain evidence="1">ASD5720</strain>
    </source>
</reference>
<dbReference type="AlphaFoldDB" id="A0A949K0J7"/>
<organism evidence="1 2">
    <name type="scientific">Diplocloster agilis</name>
    <dbReference type="NCBI Taxonomy" id="2850323"/>
    <lineage>
        <taxon>Bacteria</taxon>
        <taxon>Bacillati</taxon>
        <taxon>Bacillota</taxon>
        <taxon>Clostridia</taxon>
        <taxon>Lachnospirales</taxon>
        <taxon>Lachnospiraceae</taxon>
        <taxon>Diplocloster</taxon>
    </lineage>
</organism>
<accession>A0A949K0J7</accession>
<evidence type="ECO:0000313" key="2">
    <source>
        <dbReference type="Proteomes" id="UP000712157"/>
    </source>
</evidence>
<keyword evidence="2" id="KW-1185">Reference proteome</keyword>
<dbReference type="RefSeq" id="WP_238721756.1">
    <property type="nucleotide sequence ID" value="NZ_JAHQCW010000017.1"/>
</dbReference>
<name>A0A949K0J7_9FIRM</name>
<sequence length="213" mass="23934">MKKRTLVIVCAAVVILAGITAIIAQNRNRPLEPVPQLITSKNRNMIGKINNVKSDTGYVTKDPEGNVVESKNQNDQPEAKSDYIHTYYNENFTPSAIAEIETLEEDNIYKIPELMFFNSNVVIYTQNKSGWNLQKGDQIHLTFEVYPSEIVNQALEIGVIYNKALNKGEVFQALTGTYTYTAEEPGEYFIYMIGGSTESISLKTGEITLQPQR</sequence>
<protein>
    <submittedName>
        <fullName evidence="1">Uncharacterized protein</fullName>
    </submittedName>
</protein>
<proteinExistence type="predicted"/>
<dbReference type="Proteomes" id="UP000712157">
    <property type="component" value="Unassembled WGS sequence"/>
</dbReference>
<comment type="caution">
    <text evidence="1">The sequence shown here is derived from an EMBL/GenBank/DDBJ whole genome shotgun (WGS) entry which is preliminary data.</text>
</comment>